<name>A0ABR1GY89_9HYPO</name>
<dbReference type="InterPro" id="IPR056884">
    <property type="entry name" value="NPHP3-like_N"/>
</dbReference>
<dbReference type="Proteomes" id="UP001498476">
    <property type="component" value="Unassembled WGS sequence"/>
</dbReference>
<dbReference type="InterPro" id="IPR007111">
    <property type="entry name" value="NACHT_NTPase"/>
</dbReference>
<dbReference type="EMBL" id="JAZAVJ010000118">
    <property type="protein sequence ID" value="KAK7413801.1"/>
    <property type="molecule type" value="Genomic_DNA"/>
</dbReference>
<dbReference type="PANTHER" id="PTHR10039:SF14">
    <property type="entry name" value="NACHT DOMAIN-CONTAINING PROTEIN"/>
    <property type="match status" value="1"/>
</dbReference>
<feature type="domain" description="NACHT" evidence="3">
    <location>
        <begin position="260"/>
        <end position="408"/>
    </location>
</feature>
<accession>A0ABR1GY89</accession>
<organism evidence="4 5">
    <name type="scientific">Neonectria punicea</name>
    <dbReference type="NCBI Taxonomy" id="979145"/>
    <lineage>
        <taxon>Eukaryota</taxon>
        <taxon>Fungi</taxon>
        <taxon>Dikarya</taxon>
        <taxon>Ascomycota</taxon>
        <taxon>Pezizomycotina</taxon>
        <taxon>Sordariomycetes</taxon>
        <taxon>Hypocreomycetidae</taxon>
        <taxon>Hypocreales</taxon>
        <taxon>Nectriaceae</taxon>
        <taxon>Neonectria</taxon>
    </lineage>
</organism>
<gene>
    <name evidence="4" type="ORF">QQX98_007294</name>
</gene>
<keyword evidence="1" id="KW-0677">Repeat</keyword>
<dbReference type="PROSITE" id="PS50837">
    <property type="entry name" value="NACHT"/>
    <property type="match status" value="1"/>
</dbReference>
<feature type="region of interest" description="Disordered" evidence="2">
    <location>
        <begin position="664"/>
        <end position="718"/>
    </location>
</feature>
<protein>
    <recommendedName>
        <fullName evidence="3">NACHT domain-containing protein</fullName>
    </recommendedName>
</protein>
<feature type="compositionally biased region" description="Polar residues" evidence="2">
    <location>
        <begin position="674"/>
        <end position="694"/>
    </location>
</feature>
<reference evidence="4 5" key="1">
    <citation type="journal article" date="2025" name="Microbiol. Resour. Announc.">
        <title>Draft genome sequences for Neonectria magnoliae and Neonectria punicea, canker pathogens of Liriodendron tulipifera and Acer saccharum in West Virginia.</title>
        <authorList>
            <person name="Petronek H.M."/>
            <person name="Kasson M.T."/>
            <person name="Metheny A.M."/>
            <person name="Stauder C.M."/>
            <person name="Lovett B."/>
            <person name="Lynch S.C."/>
            <person name="Garnas J.R."/>
            <person name="Kasson L.R."/>
            <person name="Stajich J.E."/>
        </authorList>
    </citation>
    <scope>NUCLEOTIDE SEQUENCE [LARGE SCALE GENOMIC DNA]</scope>
    <source>
        <strain evidence="4 5">NRRL 64653</strain>
    </source>
</reference>
<evidence type="ECO:0000313" key="5">
    <source>
        <dbReference type="Proteomes" id="UP001498476"/>
    </source>
</evidence>
<dbReference type="InterPro" id="IPR027417">
    <property type="entry name" value="P-loop_NTPase"/>
</dbReference>
<evidence type="ECO:0000256" key="1">
    <source>
        <dbReference type="ARBA" id="ARBA00022737"/>
    </source>
</evidence>
<evidence type="ECO:0000256" key="2">
    <source>
        <dbReference type="SAM" id="MobiDB-lite"/>
    </source>
</evidence>
<proteinExistence type="predicted"/>
<evidence type="ECO:0000313" key="4">
    <source>
        <dbReference type="EMBL" id="KAK7413801.1"/>
    </source>
</evidence>
<evidence type="ECO:0000259" key="3">
    <source>
        <dbReference type="PROSITE" id="PS50837"/>
    </source>
</evidence>
<comment type="caution">
    <text evidence="4">The sequence shown here is derived from an EMBL/GenBank/DDBJ whole genome shotgun (WGS) entry which is preliminary data.</text>
</comment>
<keyword evidence="5" id="KW-1185">Reference proteome</keyword>
<dbReference type="PANTHER" id="PTHR10039">
    <property type="entry name" value="AMELOGENIN"/>
    <property type="match status" value="1"/>
</dbReference>
<dbReference type="Gene3D" id="3.40.50.300">
    <property type="entry name" value="P-loop containing nucleotide triphosphate hydrolases"/>
    <property type="match status" value="1"/>
</dbReference>
<dbReference type="SUPFAM" id="SSF52540">
    <property type="entry name" value="P-loop containing nucleoside triphosphate hydrolases"/>
    <property type="match status" value="1"/>
</dbReference>
<dbReference type="Pfam" id="PF24883">
    <property type="entry name" value="NPHP3_N"/>
    <property type="match status" value="1"/>
</dbReference>
<sequence>MPRAPVVSALARQTIRTAFDELNRTISPGDSRDFVHITLPDVKKAALDIENELAARQSLRYMRRLMPLFKGLEHYSKVVDILCNGTPYLPWIWALISLILRVASEYVEAFEQIIKGYAGIASSLSRFETLSATFTSWKLLFLTSWGRFQRRFDNVLEDLKNHGTLVDNEASAIHISEAQKMRQDIRTWREESLDQVRKFEEEQTARQHEFITSWLNIDESDQLAIFDAILAEGAEYPGTCDWILRNPKVKSWCQSKPDTAILWLQGTPGSGKSVLATQLVNFMKAAKLFVIRHFCTYLYASSTMYEQILRSLLIQLLRKDDDLIAHVYGECVLGKKSPTTAVLEQLLQTMLKSMSTEPSQSEYIWIIIDGLDECEPDKQIRLVNLINQITKTSVPGSITCKVLISSRSPSVSLNRLRRRQIISLTDEKDSVQGAIRQYLEQRLQSLHEKISQHDVGQDEILEIQNTIATKTDGMFLYARLVLDYLSHNIFYSCDEIQASVNQLPEKLTDFYRKILTQILVTLDPRSVSRIKSVLGWVAFARRPLRKMELLSAISFSAGDPTITHVAPRYILDLCGSLVEERQDATLAFIHISVKDGLDATSTPFVLACQLAEELDEAYGSSSLGESVSKVRISDERLALLQQHPVLHKHVEEALKSRAIKDIDPNLLQPHSPDETNQAHSNPRSAVDSSQTQVKASKIRKQHGQEQRAHHQQLAQQQTHTTIGLELDGTPNKDQKPQEAVPAMGVIDSKQDHAPITQLRQQQQQMGGNLQIQTQARDLYQKIQNLAVKHGGLERIPPEVIEKVAQTSMAQATHLFQQEDLAQRRELQRQLQLQQRIGALVQTQIHNQAGPFYGEKLQSLASEHGGLERVPPKVKQMAEQNSTALAVQLFKRDLSLCKAQLQQLLKLPMPLTVQQQIEQMPPSIRECLGGALELRSAVAQGDLGILMRLQRNLSSFGSIGKLDVKSMEIEYFQKLSHHPKSKYGALENALPLVGRLRQLSLQAAVEFVENLQKPIPYLLSVT</sequence>